<evidence type="ECO:0000313" key="3">
    <source>
        <dbReference type="EMBL" id="SPO39318.1"/>
    </source>
</evidence>
<name>A0A5C3F4D3_9BASI</name>
<dbReference type="PANTHER" id="PTHR12419">
    <property type="entry name" value="OTU DOMAIN CONTAINING PROTEIN"/>
    <property type="match status" value="1"/>
</dbReference>
<evidence type="ECO:0000259" key="2">
    <source>
        <dbReference type="PROSITE" id="PS50802"/>
    </source>
</evidence>
<dbReference type="GO" id="GO:0004843">
    <property type="term" value="F:cysteine-type deubiquitinase activity"/>
    <property type="evidence" value="ECO:0007669"/>
    <property type="project" value="TreeGrafter"/>
</dbReference>
<proteinExistence type="predicted"/>
<feature type="compositionally biased region" description="Acidic residues" evidence="1">
    <location>
        <begin position="27"/>
        <end position="40"/>
    </location>
</feature>
<dbReference type="EMBL" id="OOIP01000013">
    <property type="protein sequence ID" value="SPO39318.1"/>
    <property type="molecule type" value="Genomic_DNA"/>
</dbReference>
<feature type="region of interest" description="Disordered" evidence="1">
    <location>
        <begin position="15"/>
        <end position="65"/>
    </location>
</feature>
<evidence type="ECO:0000256" key="1">
    <source>
        <dbReference type="SAM" id="MobiDB-lite"/>
    </source>
</evidence>
<sequence>MEIYVEVPPAPKGRHFVLHITPTPEPESQEEDELAEDSPMDIEASSPAAQSVSMPTSSPASGPLNLLPLPEHNPLGELVLTWLHRHKMTAHIGADGNCMFRAISFLLLETQASHDQIRLRGVQYLQEHPELLAFAAAGDGHHGPEHYLQEMSKLGTWGDELMLLAVARALDISILVVSGELSKHQANITIYPEGARGPHLGLIHLRRNHYECLGK</sequence>
<feature type="domain" description="OTU" evidence="2">
    <location>
        <begin position="87"/>
        <end position="215"/>
    </location>
</feature>
<keyword evidence="4" id="KW-1185">Reference proteome</keyword>
<dbReference type="SUPFAM" id="SSF54001">
    <property type="entry name" value="Cysteine proteinases"/>
    <property type="match status" value="1"/>
</dbReference>
<dbReference type="InterPro" id="IPR003323">
    <property type="entry name" value="OTU_dom"/>
</dbReference>
<dbReference type="InterPro" id="IPR050704">
    <property type="entry name" value="Peptidase_C85-like"/>
</dbReference>
<reference evidence="3 4" key="1">
    <citation type="submission" date="2018-03" db="EMBL/GenBank/DDBJ databases">
        <authorList>
            <person name="Guldener U."/>
        </authorList>
    </citation>
    <scope>NUCLEOTIDE SEQUENCE [LARGE SCALE GENOMIC DNA]</scope>
    <source>
        <strain evidence="3 4">DAOM196992</strain>
    </source>
</reference>
<dbReference type="Proteomes" id="UP000323386">
    <property type="component" value="Unassembled WGS sequence"/>
</dbReference>
<dbReference type="Gene3D" id="3.90.70.80">
    <property type="match status" value="1"/>
</dbReference>
<dbReference type="PANTHER" id="PTHR12419:SF11">
    <property type="entry name" value="OTU DOMAIN-CONTAINING PROTEIN DDB_G0284757"/>
    <property type="match status" value="1"/>
</dbReference>
<dbReference type="CDD" id="cd22744">
    <property type="entry name" value="OTU"/>
    <property type="match status" value="1"/>
</dbReference>
<dbReference type="InterPro" id="IPR038765">
    <property type="entry name" value="Papain-like_cys_pep_sf"/>
</dbReference>
<dbReference type="GO" id="GO:0016579">
    <property type="term" value="P:protein deubiquitination"/>
    <property type="evidence" value="ECO:0007669"/>
    <property type="project" value="TreeGrafter"/>
</dbReference>
<dbReference type="AlphaFoldDB" id="A0A5C3F4D3"/>
<protein>
    <recommendedName>
        <fullName evidence="2">OTU domain-containing protein</fullName>
    </recommendedName>
</protein>
<evidence type="ECO:0000313" key="4">
    <source>
        <dbReference type="Proteomes" id="UP000323386"/>
    </source>
</evidence>
<organism evidence="3 4">
    <name type="scientific">Pseudozyma flocculosa</name>
    <dbReference type="NCBI Taxonomy" id="84751"/>
    <lineage>
        <taxon>Eukaryota</taxon>
        <taxon>Fungi</taxon>
        <taxon>Dikarya</taxon>
        <taxon>Basidiomycota</taxon>
        <taxon>Ustilaginomycotina</taxon>
        <taxon>Ustilaginomycetes</taxon>
        <taxon>Ustilaginales</taxon>
        <taxon>Ustilaginaceae</taxon>
        <taxon>Pseudozyma</taxon>
    </lineage>
</organism>
<dbReference type="Pfam" id="PF02338">
    <property type="entry name" value="OTU"/>
    <property type="match status" value="1"/>
</dbReference>
<dbReference type="OrthoDB" id="2507542at2759"/>
<dbReference type="PROSITE" id="PS50802">
    <property type="entry name" value="OTU"/>
    <property type="match status" value="1"/>
</dbReference>
<feature type="compositionally biased region" description="Polar residues" evidence="1">
    <location>
        <begin position="47"/>
        <end position="60"/>
    </location>
</feature>
<gene>
    <name evidence="3" type="ORF">PSFLO_04799</name>
</gene>
<accession>A0A5C3F4D3</accession>